<name>A0A7J6TFQ9_PEROL</name>
<organism evidence="2 3">
    <name type="scientific">Perkinsus olseni</name>
    <name type="common">Perkinsus atlanticus</name>
    <dbReference type="NCBI Taxonomy" id="32597"/>
    <lineage>
        <taxon>Eukaryota</taxon>
        <taxon>Sar</taxon>
        <taxon>Alveolata</taxon>
        <taxon>Perkinsozoa</taxon>
        <taxon>Perkinsea</taxon>
        <taxon>Perkinsida</taxon>
        <taxon>Perkinsidae</taxon>
        <taxon>Perkinsus</taxon>
    </lineage>
</organism>
<sequence length="73" mass="8182">VSAACRSSMATPSRYVLPDNIDVREYDIHLKPSFDTFRFQGESKISLAVTKPTKVIKLHAKELAIDPKVRHSA</sequence>
<dbReference type="EMBL" id="JABANM010007746">
    <property type="protein sequence ID" value="KAF4743761.1"/>
    <property type="molecule type" value="Genomic_DNA"/>
</dbReference>
<reference evidence="2 3" key="1">
    <citation type="submission" date="2020-04" db="EMBL/GenBank/DDBJ databases">
        <title>Perkinsus olseni comparative genomics.</title>
        <authorList>
            <person name="Bogema D.R."/>
        </authorList>
    </citation>
    <scope>NUCLEOTIDE SEQUENCE [LARGE SCALE GENOMIC DNA]</scope>
    <source>
        <strain evidence="2">ATCC PRA-205</strain>
    </source>
</reference>
<evidence type="ECO:0000259" key="1">
    <source>
        <dbReference type="Pfam" id="PF17900"/>
    </source>
</evidence>
<dbReference type="Proteomes" id="UP000574390">
    <property type="component" value="Unassembled WGS sequence"/>
</dbReference>
<accession>A0A7J6TFQ9</accession>
<feature type="domain" description="Aminopeptidase N-like N-terminal" evidence="1">
    <location>
        <begin position="25"/>
        <end position="65"/>
    </location>
</feature>
<dbReference type="AlphaFoldDB" id="A0A7J6TFQ9"/>
<protein>
    <recommendedName>
        <fullName evidence="1">Aminopeptidase N-like N-terminal domain-containing protein</fullName>
    </recommendedName>
</protein>
<comment type="caution">
    <text evidence="2">The sequence shown here is derived from an EMBL/GenBank/DDBJ whole genome shotgun (WGS) entry which is preliminary data.</text>
</comment>
<dbReference type="InterPro" id="IPR042097">
    <property type="entry name" value="Aminopeptidase_N-like_N_sf"/>
</dbReference>
<dbReference type="InterPro" id="IPR045357">
    <property type="entry name" value="Aminopeptidase_N-like_N"/>
</dbReference>
<evidence type="ECO:0000313" key="2">
    <source>
        <dbReference type="EMBL" id="KAF4743761.1"/>
    </source>
</evidence>
<proteinExistence type="predicted"/>
<evidence type="ECO:0000313" key="3">
    <source>
        <dbReference type="Proteomes" id="UP000574390"/>
    </source>
</evidence>
<dbReference type="Pfam" id="PF17900">
    <property type="entry name" value="Peptidase_M1_N"/>
    <property type="match status" value="1"/>
</dbReference>
<feature type="non-terminal residue" evidence="2">
    <location>
        <position position="1"/>
    </location>
</feature>
<dbReference type="SUPFAM" id="SSF63737">
    <property type="entry name" value="Leukotriene A4 hydrolase N-terminal domain"/>
    <property type="match status" value="1"/>
</dbReference>
<gene>
    <name evidence="2" type="ORF">FOZ62_013126</name>
</gene>
<dbReference type="Gene3D" id="2.60.40.1730">
    <property type="entry name" value="tricorn interacting facor f3 domain"/>
    <property type="match status" value="1"/>
</dbReference>